<dbReference type="GO" id="GO:0005777">
    <property type="term" value="C:peroxisome"/>
    <property type="evidence" value="ECO:0007669"/>
    <property type="project" value="TreeGrafter"/>
</dbReference>
<evidence type="ECO:0000256" key="5">
    <source>
        <dbReference type="SAM" id="MobiDB-lite"/>
    </source>
</evidence>
<comment type="caution">
    <text evidence="8">The sequence shown here is derived from an EMBL/GenBank/DDBJ whole genome shotgun (WGS) entry which is preliminary data.</text>
</comment>
<keyword evidence="4" id="KW-0067">ATP-binding</keyword>
<organism evidence="8 9">
    <name type="scientific">Trichoderma arundinaceum</name>
    <dbReference type="NCBI Taxonomy" id="490622"/>
    <lineage>
        <taxon>Eukaryota</taxon>
        <taxon>Fungi</taxon>
        <taxon>Dikarya</taxon>
        <taxon>Ascomycota</taxon>
        <taxon>Pezizomycotina</taxon>
        <taxon>Sordariomycetes</taxon>
        <taxon>Hypocreomycetidae</taxon>
        <taxon>Hypocreales</taxon>
        <taxon>Hypocreaceae</taxon>
        <taxon>Trichoderma</taxon>
    </lineage>
</organism>
<dbReference type="Gene3D" id="3.40.50.12780">
    <property type="entry name" value="N-terminal domain of ligase-like"/>
    <property type="match status" value="1"/>
</dbReference>
<evidence type="ECO:0000313" key="8">
    <source>
        <dbReference type="EMBL" id="RFU74805.1"/>
    </source>
</evidence>
<reference evidence="8 9" key="1">
    <citation type="journal article" date="2018" name="PLoS Pathog.">
        <title>Evolution of structural diversity of trichothecenes, a family of toxins produced by plant pathogenic and entomopathogenic fungi.</title>
        <authorList>
            <person name="Proctor R.H."/>
            <person name="McCormick S.P."/>
            <person name="Kim H.S."/>
            <person name="Cardoza R.E."/>
            <person name="Stanley A.M."/>
            <person name="Lindo L."/>
            <person name="Kelly A."/>
            <person name="Brown D.W."/>
            <person name="Lee T."/>
            <person name="Vaughan M.M."/>
            <person name="Alexander N.J."/>
            <person name="Busman M."/>
            <person name="Gutierrez S."/>
        </authorList>
    </citation>
    <scope>NUCLEOTIDE SEQUENCE [LARGE SCALE GENOMIC DNA]</scope>
    <source>
        <strain evidence="8 9">IBT 40837</strain>
    </source>
</reference>
<feature type="domain" description="AMP-binding enzyme C-terminal" evidence="7">
    <location>
        <begin position="530"/>
        <end position="600"/>
    </location>
</feature>
<dbReference type="GO" id="GO:0005811">
    <property type="term" value="C:lipid droplet"/>
    <property type="evidence" value="ECO:0007669"/>
    <property type="project" value="TreeGrafter"/>
</dbReference>
<keyword evidence="3" id="KW-0547">Nucleotide-binding</keyword>
<dbReference type="Proteomes" id="UP000266272">
    <property type="component" value="Unassembled WGS sequence"/>
</dbReference>
<feature type="region of interest" description="Disordered" evidence="5">
    <location>
        <begin position="605"/>
        <end position="645"/>
    </location>
</feature>
<evidence type="ECO:0000259" key="7">
    <source>
        <dbReference type="Pfam" id="PF13193"/>
    </source>
</evidence>
<dbReference type="Pfam" id="PF13193">
    <property type="entry name" value="AMP-binding_C"/>
    <property type="match status" value="1"/>
</dbReference>
<dbReference type="PANTHER" id="PTHR43107">
    <property type="entry name" value="LONG-CHAIN FATTY ACID TRANSPORT PROTEIN"/>
    <property type="match status" value="1"/>
</dbReference>
<comment type="similarity">
    <text evidence="1">Belongs to the ATP-dependent AMP-binding enzyme family.</text>
</comment>
<dbReference type="InterPro" id="IPR025110">
    <property type="entry name" value="AMP-bd_C"/>
</dbReference>
<feature type="domain" description="AMP-dependent synthetase/ligase" evidence="6">
    <location>
        <begin position="64"/>
        <end position="471"/>
    </location>
</feature>
<name>A0A395NFD6_TRIAR</name>
<dbReference type="FunFam" id="3.30.300.30:FF:000002">
    <property type="entry name" value="Long-chain fatty acid transport protein 1"/>
    <property type="match status" value="1"/>
</dbReference>
<dbReference type="STRING" id="490622.A0A395NFD6"/>
<protein>
    <submittedName>
        <fullName evidence="8">Amp-dependent synthetase ligase</fullName>
    </submittedName>
</protein>
<evidence type="ECO:0000256" key="1">
    <source>
        <dbReference type="ARBA" id="ARBA00006432"/>
    </source>
</evidence>
<evidence type="ECO:0000259" key="6">
    <source>
        <dbReference type="Pfam" id="PF00501"/>
    </source>
</evidence>
<evidence type="ECO:0000256" key="2">
    <source>
        <dbReference type="ARBA" id="ARBA00022598"/>
    </source>
</evidence>
<evidence type="ECO:0000256" key="3">
    <source>
        <dbReference type="ARBA" id="ARBA00022741"/>
    </source>
</evidence>
<evidence type="ECO:0000256" key="4">
    <source>
        <dbReference type="ARBA" id="ARBA00022840"/>
    </source>
</evidence>
<dbReference type="AlphaFoldDB" id="A0A395NFD6"/>
<dbReference type="EMBL" id="PXOA01000497">
    <property type="protein sequence ID" value="RFU74805.1"/>
    <property type="molecule type" value="Genomic_DNA"/>
</dbReference>
<dbReference type="GO" id="GO:0004467">
    <property type="term" value="F:long-chain fatty acid-CoA ligase activity"/>
    <property type="evidence" value="ECO:0007669"/>
    <property type="project" value="TreeGrafter"/>
</dbReference>
<dbReference type="Gene3D" id="3.30.300.30">
    <property type="match status" value="1"/>
</dbReference>
<dbReference type="OrthoDB" id="10253869at2759"/>
<dbReference type="PANTHER" id="PTHR43107:SF15">
    <property type="entry name" value="FATTY ACID TRANSPORT PROTEIN 3, ISOFORM A"/>
    <property type="match status" value="1"/>
</dbReference>
<keyword evidence="2 8" id="KW-0436">Ligase</keyword>
<dbReference type="InterPro" id="IPR020845">
    <property type="entry name" value="AMP-binding_CS"/>
</dbReference>
<proteinExistence type="inferred from homology"/>
<evidence type="ECO:0000313" key="9">
    <source>
        <dbReference type="Proteomes" id="UP000266272"/>
    </source>
</evidence>
<keyword evidence="9" id="KW-1185">Reference proteome</keyword>
<accession>A0A395NFD6</accession>
<dbReference type="InterPro" id="IPR045851">
    <property type="entry name" value="AMP-bd_C_sf"/>
</dbReference>
<dbReference type="SUPFAM" id="SSF56801">
    <property type="entry name" value="Acetyl-CoA synthetase-like"/>
    <property type="match status" value="1"/>
</dbReference>
<dbReference type="GO" id="GO:0005324">
    <property type="term" value="F:long-chain fatty acid transmembrane transporter activity"/>
    <property type="evidence" value="ECO:0007669"/>
    <property type="project" value="TreeGrafter"/>
</dbReference>
<dbReference type="GO" id="GO:0044539">
    <property type="term" value="P:long-chain fatty acid import into cell"/>
    <property type="evidence" value="ECO:0007669"/>
    <property type="project" value="TreeGrafter"/>
</dbReference>
<dbReference type="PROSITE" id="PS00455">
    <property type="entry name" value="AMP_BINDING"/>
    <property type="match status" value="1"/>
</dbReference>
<dbReference type="GO" id="GO:0009898">
    <property type="term" value="C:cytoplasmic side of plasma membrane"/>
    <property type="evidence" value="ECO:0007669"/>
    <property type="project" value="TreeGrafter"/>
</dbReference>
<feature type="compositionally biased region" description="Polar residues" evidence="5">
    <location>
        <begin position="605"/>
        <end position="617"/>
    </location>
</feature>
<sequence length="675" mass="74815">MPVPLPILLPAAAASLAYLNAKTSLWYDLKLIKSVARGALRVRHGLKHDTINLFYVLERHALSAQRANKAFLIFEGKTYTYAQAYDRILRYGNWIKTKFDVKPKDIVAMDFENSDTFVFVWFALWSIGAKPAFINYNLSGKPLAHCIEAASTNLCLIDPIVASNFDGEESVKERLPNVNFVVFTSELEAEAISAAPERAPNPDRSDDSMANMAMLIYTSGTTGLPKPAVVSWAKCIYGGSMGETLLGRGDDDIMYTVRPPPRFPQICKAPKLTSVRSPRQCMPLYHSSASLLSLCATLVAGSTQALGRKFSTTRFWDECRASKATSIQYVGETLRYLLAAPPQLDPVTGESLDRKHHVRTAFGNGLRPDIWDRFKDRFGIETIAEFYAATESPGASWNVSSNDFGRGAIGRAGWLFSLITGSGAALVEVDWNTDKPWRDPKTNFCRRVKPGEPGEMLYRLPPEDIRQRFQGYFNNPDASSSKVLRDVFAPGDAWFRSGDVLRRDPSGLTFFSDRIGDTFRWKSENVSTTEVSQAVGLHPSVREANVYGVQLPHHDGRAGCAAVCFDPPVPDEATLLSLAMHVRSSLPRYARPLFLRLVRDVGVGSQTTGTNKQQKSTLRAAGVRPKLKSVTETEDGNGGTAGEDDGADIYWLRGNSYVPFREKEWRELEGGRVKL</sequence>
<dbReference type="InterPro" id="IPR042099">
    <property type="entry name" value="ANL_N_sf"/>
</dbReference>
<dbReference type="Pfam" id="PF00501">
    <property type="entry name" value="AMP-binding"/>
    <property type="match status" value="1"/>
</dbReference>
<dbReference type="InterPro" id="IPR000873">
    <property type="entry name" value="AMP-dep_synth/lig_dom"/>
</dbReference>
<gene>
    <name evidence="8" type="ORF">TARUN_7429</name>
</gene>
<dbReference type="GO" id="GO:0005524">
    <property type="term" value="F:ATP binding"/>
    <property type="evidence" value="ECO:0007669"/>
    <property type="project" value="UniProtKB-KW"/>
</dbReference>